<proteinExistence type="inferred from homology"/>
<name>A0ABS5ARF8_9PSEU</name>
<organism evidence="3 4">
    <name type="scientific">Crossiella equi</name>
    <dbReference type="NCBI Taxonomy" id="130796"/>
    <lineage>
        <taxon>Bacteria</taxon>
        <taxon>Bacillati</taxon>
        <taxon>Actinomycetota</taxon>
        <taxon>Actinomycetes</taxon>
        <taxon>Pseudonocardiales</taxon>
        <taxon>Pseudonocardiaceae</taxon>
        <taxon>Crossiella</taxon>
    </lineage>
</organism>
<evidence type="ECO:0000256" key="1">
    <source>
        <dbReference type="ARBA" id="ARBA00010702"/>
    </source>
</evidence>
<comment type="caution">
    <text evidence="3">The sequence shown here is derived from an EMBL/GenBank/DDBJ whole genome shotgun (WGS) entry which is preliminary data.</text>
</comment>
<keyword evidence="4" id="KW-1185">Reference proteome</keyword>
<dbReference type="SUPFAM" id="SSF101478">
    <property type="entry name" value="ADP-ribosylglycohydrolase"/>
    <property type="match status" value="1"/>
</dbReference>
<evidence type="ECO:0000313" key="3">
    <source>
        <dbReference type="EMBL" id="MBP2478832.1"/>
    </source>
</evidence>
<reference evidence="3 4" key="1">
    <citation type="submission" date="2021-03" db="EMBL/GenBank/DDBJ databases">
        <title>Sequencing the genomes of 1000 actinobacteria strains.</title>
        <authorList>
            <person name="Klenk H.-P."/>
        </authorList>
    </citation>
    <scope>NUCLEOTIDE SEQUENCE [LARGE SCALE GENOMIC DNA]</scope>
    <source>
        <strain evidence="3 4">DSM 44580</strain>
    </source>
</reference>
<dbReference type="InterPro" id="IPR050792">
    <property type="entry name" value="ADP-ribosylglycohydrolase"/>
</dbReference>
<sequence length="365" mass="39190">MTWEDRVLGCVLGGALGDALGADVEFETIDSIRRRHGANGITELVSAYGKLGAITDDTQMTLFTLEGLIRAHVHQRLHGPTDPVPFLETAYGRWLFTQGYDWADAVGAKQAAAHPRPDGWFIRERDLHDRRAPGKTCIRALEDIGRGQAPGSFTNKINNSKGCGGVMRAAPVALWSTDPAEVFRVAAAGAAITHTHPSGYLSAGVLAVMVWALLHGAHVNVAIDRAESILRTYPDHEETAEAVEKAVRLGGPIDAGTPERIERELGGGWVGEEALAIGLYAFLHGGGDFRETMRVAVNHTGDSDSTGAIAGNLFGAAHGLGKIPQDWLAKLELRTATELLTRDALAEFGQTPPDTEGFRYAYPAW</sequence>
<dbReference type="Pfam" id="PF03747">
    <property type="entry name" value="ADP_ribosyl_GH"/>
    <property type="match status" value="1"/>
</dbReference>
<evidence type="ECO:0000256" key="2">
    <source>
        <dbReference type="ARBA" id="ARBA00022801"/>
    </source>
</evidence>
<protein>
    <submittedName>
        <fullName evidence="3">ADP-ribosylglycohydrolase</fullName>
    </submittedName>
</protein>
<dbReference type="EMBL" id="JAGIOO010000001">
    <property type="protein sequence ID" value="MBP2478832.1"/>
    <property type="molecule type" value="Genomic_DNA"/>
</dbReference>
<evidence type="ECO:0000313" key="4">
    <source>
        <dbReference type="Proteomes" id="UP001519363"/>
    </source>
</evidence>
<dbReference type="InterPro" id="IPR036705">
    <property type="entry name" value="Ribosyl_crysJ1_sf"/>
</dbReference>
<dbReference type="PANTHER" id="PTHR16222:SF24">
    <property type="entry name" value="ADP-RIBOSYLHYDROLASE ARH3"/>
    <property type="match status" value="1"/>
</dbReference>
<dbReference type="Gene3D" id="1.10.4080.10">
    <property type="entry name" value="ADP-ribosylation/Crystallin J1"/>
    <property type="match status" value="1"/>
</dbReference>
<dbReference type="Proteomes" id="UP001519363">
    <property type="component" value="Unassembled WGS sequence"/>
</dbReference>
<dbReference type="InterPro" id="IPR005502">
    <property type="entry name" value="Ribosyl_crysJ1"/>
</dbReference>
<comment type="similarity">
    <text evidence="1">Belongs to the ADP-ribosylglycohydrolase family.</text>
</comment>
<accession>A0ABS5ARF8</accession>
<keyword evidence="2" id="KW-0378">Hydrolase</keyword>
<dbReference type="PANTHER" id="PTHR16222">
    <property type="entry name" value="ADP-RIBOSYLGLYCOHYDROLASE"/>
    <property type="match status" value="1"/>
</dbReference>
<dbReference type="RefSeq" id="WP_158103491.1">
    <property type="nucleotide sequence ID" value="NZ_JAGIOO010000001.1"/>
</dbReference>
<gene>
    <name evidence="3" type="ORF">JOF53_007704</name>
</gene>